<accession>A0A9Y1BK88</accession>
<dbReference type="Proteomes" id="UP001201020">
    <property type="component" value="Chromosome"/>
</dbReference>
<keyword evidence="2" id="KW-0808">Transferase</keyword>
<reference evidence="5" key="1">
    <citation type="journal article" date="2022" name="Nat. Microbiol.">
        <title>Unique mobile elements and scalable gene flow at the prokaryote-eukaryote boundary revealed by circularized Asgard archaea genomes.</title>
        <authorList>
            <person name="Wu F."/>
            <person name="Speth D.R."/>
            <person name="Philosof A."/>
            <person name="Cremiere A."/>
            <person name="Narayanan A."/>
            <person name="Barco R.A."/>
            <person name="Connon S.A."/>
            <person name="Amend J.P."/>
            <person name="Antoshechkin I.A."/>
            <person name="Orphan V.J."/>
        </authorList>
    </citation>
    <scope>NUCLEOTIDE SEQUENCE</scope>
    <source>
        <strain evidence="5">PM71</strain>
    </source>
</reference>
<dbReference type="GO" id="GO:0005737">
    <property type="term" value="C:cytoplasm"/>
    <property type="evidence" value="ECO:0007669"/>
    <property type="project" value="TreeGrafter"/>
</dbReference>
<evidence type="ECO:0000256" key="3">
    <source>
        <dbReference type="ARBA" id="ARBA00023315"/>
    </source>
</evidence>
<feature type="domain" description="2-oxoacid dehydrogenase acyltransferase catalytic" evidence="4">
    <location>
        <begin position="8"/>
        <end position="138"/>
    </location>
</feature>
<proteinExistence type="predicted"/>
<sequence length="273" mass="31374">MNGKRGKNFRVVPFEKNRKIILDLLEQGKKRNHVKALVEVDVTDAREFFKRYKEIKGEKLSFTAWIIYCVAKAIDENIEVNAYRKGRRKIVIFDEVDVGTIIEREIEGKKIPRKYIIRGANRKSLIDIHNEIRAVQRKEISGPILGNKKETKFVNFFASLPKFIRKIFWWWTKQKPEFRKKMLGTITVSSVGMFGRTGGWGIVISSETVHVMIGGIARKPGVVGDEISIREYLDLTLMADHSIIDGGPIARLLQRLIDLIESSYGLDDNLLKT</sequence>
<dbReference type="GO" id="GO:0016407">
    <property type="term" value="F:acetyltransferase activity"/>
    <property type="evidence" value="ECO:0007669"/>
    <property type="project" value="TreeGrafter"/>
</dbReference>
<dbReference type="PANTHER" id="PTHR43178">
    <property type="entry name" value="DIHYDROLIPOAMIDE ACETYLTRANSFERASE COMPONENT OF PYRUVATE DEHYDROGENASE COMPLEX"/>
    <property type="match status" value="1"/>
</dbReference>
<evidence type="ECO:0000259" key="4">
    <source>
        <dbReference type="Pfam" id="PF00198"/>
    </source>
</evidence>
<dbReference type="EMBL" id="CP084166">
    <property type="protein sequence ID" value="UJG40307.1"/>
    <property type="molecule type" value="Genomic_DNA"/>
</dbReference>
<protein>
    <submittedName>
        <fullName evidence="5">2-oxo acid dehydrogenase subunit E2</fullName>
    </submittedName>
</protein>
<keyword evidence="3" id="KW-0012">Acyltransferase</keyword>
<name>A0A9Y1BK88_9ARCH</name>
<dbReference type="Pfam" id="PF00198">
    <property type="entry name" value="2-oxoacid_dh"/>
    <property type="match status" value="2"/>
</dbReference>
<dbReference type="InterPro" id="IPR023213">
    <property type="entry name" value="CAT-like_dom_sf"/>
</dbReference>
<dbReference type="PANTHER" id="PTHR43178:SF5">
    <property type="entry name" value="LIPOAMIDE ACYLTRANSFERASE COMPONENT OF BRANCHED-CHAIN ALPHA-KETO ACID DEHYDROGENASE COMPLEX, MITOCHONDRIAL"/>
    <property type="match status" value="1"/>
</dbReference>
<evidence type="ECO:0000256" key="1">
    <source>
        <dbReference type="ARBA" id="ARBA00001938"/>
    </source>
</evidence>
<dbReference type="InterPro" id="IPR050743">
    <property type="entry name" value="2-oxoacid_DH_E2_comp"/>
</dbReference>
<dbReference type="Gene3D" id="3.30.559.10">
    <property type="entry name" value="Chloramphenicol acetyltransferase-like domain"/>
    <property type="match status" value="1"/>
</dbReference>
<comment type="cofactor">
    <cofactor evidence="1">
        <name>(R)-lipoate</name>
        <dbReference type="ChEBI" id="CHEBI:83088"/>
    </cofactor>
</comment>
<gene>
    <name evidence="5" type="ORF">K9W45_10755</name>
</gene>
<feature type="domain" description="2-oxoacid dehydrogenase acyltransferase catalytic" evidence="4">
    <location>
        <begin position="184"/>
        <end position="262"/>
    </location>
</feature>
<evidence type="ECO:0000313" key="5">
    <source>
        <dbReference type="EMBL" id="UJG40307.1"/>
    </source>
</evidence>
<organism evidence="5">
    <name type="scientific">Candidatus Heimdallarchaeum aukensis</name>
    <dbReference type="NCBI Taxonomy" id="2876573"/>
    <lineage>
        <taxon>Archaea</taxon>
        <taxon>Promethearchaeati</taxon>
        <taxon>Candidatus Heimdallarchaeota</taxon>
        <taxon>Candidatus Heimdallarchaeia (ex Rinke et al. 2021) (nom. nud.)</taxon>
        <taxon>Candidatus Heimdallarchaeales</taxon>
        <taxon>Candidatus Heimdallarchaeaceae</taxon>
        <taxon>Candidatus Heimdallarchaeum</taxon>
    </lineage>
</organism>
<dbReference type="InterPro" id="IPR001078">
    <property type="entry name" value="2-oxoacid_DH_actylTfrase"/>
</dbReference>
<dbReference type="GO" id="GO:0031405">
    <property type="term" value="F:lipoic acid binding"/>
    <property type="evidence" value="ECO:0007669"/>
    <property type="project" value="TreeGrafter"/>
</dbReference>
<dbReference type="SUPFAM" id="SSF52777">
    <property type="entry name" value="CoA-dependent acyltransferases"/>
    <property type="match status" value="1"/>
</dbReference>
<evidence type="ECO:0000256" key="2">
    <source>
        <dbReference type="ARBA" id="ARBA00022679"/>
    </source>
</evidence>
<dbReference type="AlphaFoldDB" id="A0A9Y1BK88"/>